<dbReference type="PANTHER" id="PTHR30587:SF2">
    <property type="entry name" value="SURFACE PRESENTATION OF ANTIGENS PROTEIN SPAP"/>
    <property type="match status" value="1"/>
</dbReference>
<evidence type="ECO:0000256" key="1">
    <source>
        <dbReference type="ARBA" id="ARBA00004651"/>
    </source>
</evidence>
<dbReference type="PANTHER" id="PTHR30587">
    <property type="entry name" value="FLAGELLAR BIOSYNTHETIC PROTEIN FLIP"/>
    <property type="match status" value="1"/>
</dbReference>
<dbReference type="PRINTS" id="PR01302">
    <property type="entry name" value="TYPE3IMPPROT"/>
</dbReference>
<keyword evidence="9" id="KW-1185">Reference proteome</keyword>
<evidence type="ECO:0000256" key="4">
    <source>
        <dbReference type="ARBA" id="ARBA00022692"/>
    </source>
</evidence>
<dbReference type="GO" id="GO:0009306">
    <property type="term" value="P:protein secretion"/>
    <property type="evidence" value="ECO:0007669"/>
    <property type="project" value="UniProtKB-UniRule"/>
</dbReference>
<dbReference type="GO" id="GO:0005886">
    <property type="term" value="C:plasma membrane"/>
    <property type="evidence" value="ECO:0007669"/>
    <property type="project" value="UniProtKB-SubCell"/>
</dbReference>
<accession>A0A7W3FM40</accession>
<comment type="similarity">
    <text evidence="2 7">Belongs to the FliP/MopC/SpaP family.</text>
</comment>
<keyword evidence="3 7" id="KW-1003">Cell membrane</keyword>
<keyword evidence="4 7" id="KW-0812">Transmembrane</keyword>
<feature type="transmembrane region" description="Helical" evidence="7">
    <location>
        <begin position="188"/>
        <end position="206"/>
    </location>
</feature>
<evidence type="ECO:0000256" key="2">
    <source>
        <dbReference type="ARBA" id="ARBA00006257"/>
    </source>
</evidence>
<evidence type="ECO:0000256" key="3">
    <source>
        <dbReference type="ARBA" id="ARBA00022475"/>
    </source>
</evidence>
<keyword evidence="6 7" id="KW-0472">Membrane</keyword>
<proteinExistence type="inferred from homology"/>
<comment type="subcellular location">
    <subcellularLocation>
        <location evidence="1">Cell membrane</location>
        <topology evidence="1">Multi-pass membrane protein</topology>
    </subcellularLocation>
</comment>
<feature type="transmembrane region" description="Helical" evidence="7">
    <location>
        <begin position="50"/>
        <end position="68"/>
    </location>
</feature>
<evidence type="ECO:0000256" key="6">
    <source>
        <dbReference type="ARBA" id="ARBA00023136"/>
    </source>
</evidence>
<evidence type="ECO:0000313" key="9">
    <source>
        <dbReference type="Proteomes" id="UP000547058"/>
    </source>
</evidence>
<feature type="transmembrane region" description="Helical" evidence="7">
    <location>
        <begin position="7"/>
        <end position="30"/>
    </location>
</feature>
<protein>
    <submittedName>
        <fullName evidence="8">EscR/YscR/HrcR family type III secretion system export apparatus protein</fullName>
    </submittedName>
</protein>
<comment type="caution">
    <text evidence="8">The sequence shown here is derived from an EMBL/GenBank/DDBJ whole genome shotgun (WGS) entry which is preliminary data.</text>
</comment>
<dbReference type="InterPro" id="IPR005838">
    <property type="entry name" value="T3SS_IM_P"/>
</dbReference>
<organism evidence="8 9">
    <name type="scientific">Stenotrophomonas tumulicola</name>
    <dbReference type="NCBI Taxonomy" id="1685415"/>
    <lineage>
        <taxon>Bacteria</taxon>
        <taxon>Pseudomonadati</taxon>
        <taxon>Pseudomonadota</taxon>
        <taxon>Gammaproteobacteria</taxon>
        <taxon>Lysobacterales</taxon>
        <taxon>Lysobacteraceae</taxon>
        <taxon>Stenotrophomonas</taxon>
    </lineage>
</organism>
<evidence type="ECO:0000256" key="7">
    <source>
        <dbReference type="RuleBase" id="RU362070"/>
    </source>
</evidence>
<dbReference type="NCBIfam" id="TIGR01102">
    <property type="entry name" value="yscR"/>
    <property type="match status" value="1"/>
</dbReference>
<keyword evidence="5 7" id="KW-1133">Transmembrane helix</keyword>
<dbReference type="EMBL" id="JACGXS010000004">
    <property type="protein sequence ID" value="MBA8682060.1"/>
    <property type="molecule type" value="Genomic_DNA"/>
</dbReference>
<gene>
    <name evidence="8" type="ORF">H4O11_09610</name>
</gene>
<evidence type="ECO:0000256" key="5">
    <source>
        <dbReference type="ARBA" id="ARBA00022989"/>
    </source>
</evidence>
<sequence>MNNDVSLIAMLAVASVLPFLVAVGTCYIKFSVVFTLIRNALGLQQVPSNMVINALSLILAFYVMHPIVSGLQAAYSQLETPPATVAEVVAFLDDSLGAYRAYLARHADADLLRFFERAQVADAGGIPAADVAAEDRSLFALLPAYALSELKDAFLMGFYLYLPFVVVDLIVSSILLALGMMMMSPVTLSAPIKLILFVVLDGWSLLSQGLVQQYMQVPSG</sequence>
<dbReference type="InterPro" id="IPR005773">
    <property type="entry name" value="T3SS_YscR-like"/>
</dbReference>
<dbReference type="NCBIfam" id="NF009438">
    <property type="entry name" value="PRK12797.1"/>
    <property type="match status" value="1"/>
</dbReference>
<reference evidence="8 9" key="1">
    <citation type="submission" date="2020-08" db="EMBL/GenBank/DDBJ databases">
        <title>Stenotrophomonas tumulicola JCM 30961.</title>
        <authorList>
            <person name="Deng Y."/>
        </authorList>
    </citation>
    <scope>NUCLEOTIDE SEQUENCE [LARGE SCALE GENOMIC DNA]</scope>
    <source>
        <strain evidence="8 9">JCM 30961</strain>
    </source>
</reference>
<dbReference type="Pfam" id="PF00813">
    <property type="entry name" value="FliP"/>
    <property type="match status" value="1"/>
</dbReference>
<dbReference type="Proteomes" id="UP000547058">
    <property type="component" value="Unassembled WGS sequence"/>
</dbReference>
<dbReference type="NCBIfam" id="NF009437">
    <property type="entry name" value="PRK12796.1"/>
    <property type="match status" value="1"/>
</dbReference>
<dbReference type="PROSITE" id="PS01061">
    <property type="entry name" value="FLIP_2"/>
    <property type="match status" value="1"/>
</dbReference>
<evidence type="ECO:0000313" key="8">
    <source>
        <dbReference type="EMBL" id="MBA8682060.1"/>
    </source>
</evidence>
<feature type="transmembrane region" description="Helical" evidence="7">
    <location>
        <begin position="158"/>
        <end position="182"/>
    </location>
</feature>
<name>A0A7W3FM40_9GAMM</name>
<dbReference type="AlphaFoldDB" id="A0A7W3FM40"/>